<proteinExistence type="predicted"/>
<sequence length="76" mass="9241">MKDFVVLQKTSEKTDIFLFLNLKELTEMYYENKFFRRDVDNGRLIIYMRDPKKIQGMLHSQHNLDIISDKLMELIQ</sequence>
<dbReference type="AlphaFoldDB" id="A0A1X9T2M9"/>
<name>A0A1X9T2M9_9BACT</name>
<dbReference type="RefSeq" id="WP_086333948.1">
    <property type="nucleotide sequence ID" value="NZ_CP018791.1"/>
</dbReference>
<evidence type="ECO:0000313" key="1">
    <source>
        <dbReference type="EMBL" id="ARR02703.1"/>
    </source>
</evidence>
<reference evidence="1 2" key="1">
    <citation type="journal article" date="2017" name="Genome Biol. Evol.">
        <title>Comparative Genomic Analysis Identifies a Campylobacter Clade Deficient in Selenium Metabolism.</title>
        <authorList>
            <person name="Miller W.G."/>
            <person name="Yee E."/>
            <person name="Lopes B.S."/>
            <person name="Chapman M.H."/>
            <person name="Huynh S."/>
            <person name="Bono J.L."/>
            <person name="Parker C.T."/>
            <person name="Strachan N.J.C."/>
            <person name="Forbes K.J."/>
        </authorList>
    </citation>
    <scope>NUCLEOTIDE SEQUENCE [LARGE SCALE GENOMIC DNA]</scope>
    <source>
        <strain evidence="1 2">RM8964</strain>
    </source>
</reference>
<organism evidence="1 2">
    <name type="scientific">Campylobacter vicugnae</name>
    <dbReference type="NCBI Taxonomy" id="1660076"/>
    <lineage>
        <taxon>Bacteria</taxon>
        <taxon>Pseudomonadati</taxon>
        <taxon>Campylobacterota</taxon>
        <taxon>Epsilonproteobacteria</taxon>
        <taxon>Campylobacterales</taxon>
        <taxon>Campylobacteraceae</taxon>
        <taxon>Campylobacter</taxon>
    </lineage>
</organism>
<dbReference type="EMBL" id="CP018791">
    <property type="protein sequence ID" value="ARR02703.1"/>
    <property type="molecule type" value="Genomic_DNA"/>
</dbReference>
<accession>A0A1X9T2M9</accession>
<dbReference type="STRING" id="1660074.CVIC8964_1314"/>
<protein>
    <submittedName>
        <fullName evidence="1">Uncharacterized protein</fullName>
    </submittedName>
</protein>
<dbReference type="Proteomes" id="UP000194265">
    <property type="component" value="Chromosome"/>
</dbReference>
<gene>
    <name evidence="1" type="ORF">CVIC8964_1314</name>
</gene>
<evidence type="ECO:0000313" key="2">
    <source>
        <dbReference type="Proteomes" id="UP000194265"/>
    </source>
</evidence>